<dbReference type="PATRIC" id="fig|237368.3.peg.1855"/>
<evidence type="ECO:0000256" key="2">
    <source>
        <dbReference type="ARBA" id="ARBA00004496"/>
    </source>
</evidence>
<dbReference type="Gene3D" id="3.40.1280.10">
    <property type="match status" value="1"/>
</dbReference>
<dbReference type="AlphaFoldDB" id="A0A0B0EKK6"/>
<evidence type="ECO:0000256" key="1">
    <source>
        <dbReference type="ARBA" id="ARBA00002634"/>
    </source>
</evidence>
<keyword evidence="11 15" id="KW-0819">tRNA processing</keyword>
<dbReference type="NCBIfam" id="NF000648">
    <property type="entry name" value="PRK00026.1"/>
    <property type="match status" value="1"/>
</dbReference>
<keyword evidence="7 15" id="KW-0963">Cytoplasm</keyword>
<keyword evidence="9 15" id="KW-0808">Transferase</keyword>
<dbReference type="Proteomes" id="UP000030652">
    <property type="component" value="Unassembled WGS sequence"/>
</dbReference>
<dbReference type="HAMAP" id="MF_00605">
    <property type="entry name" value="TrmD"/>
    <property type="match status" value="1"/>
</dbReference>
<dbReference type="NCBIfam" id="TIGR00088">
    <property type="entry name" value="trmD"/>
    <property type="match status" value="1"/>
</dbReference>
<evidence type="ECO:0000256" key="15">
    <source>
        <dbReference type="HAMAP-Rule" id="MF_00605"/>
    </source>
</evidence>
<dbReference type="SUPFAM" id="SSF75217">
    <property type="entry name" value="alpha/beta knot"/>
    <property type="match status" value="1"/>
</dbReference>
<keyword evidence="10 15" id="KW-0949">S-adenosyl-L-methionine</keyword>
<feature type="binding site" evidence="15 16">
    <location>
        <begin position="133"/>
        <end position="138"/>
    </location>
    <ligand>
        <name>S-adenosyl-L-methionine</name>
        <dbReference type="ChEBI" id="CHEBI:59789"/>
    </ligand>
</feature>
<comment type="catalytic activity">
    <reaction evidence="14 15 17">
        <text>guanosine(37) in tRNA + S-adenosyl-L-methionine = N(1)-methylguanosine(37) in tRNA + S-adenosyl-L-homocysteine + H(+)</text>
        <dbReference type="Rhea" id="RHEA:36899"/>
        <dbReference type="Rhea" id="RHEA-COMP:10145"/>
        <dbReference type="Rhea" id="RHEA-COMP:10147"/>
        <dbReference type="ChEBI" id="CHEBI:15378"/>
        <dbReference type="ChEBI" id="CHEBI:57856"/>
        <dbReference type="ChEBI" id="CHEBI:59789"/>
        <dbReference type="ChEBI" id="CHEBI:73542"/>
        <dbReference type="ChEBI" id="CHEBI:74269"/>
        <dbReference type="EC" id="2.1.1.228"/>
    </reaction>
</comment>
<evidence type="ECO:0000256" key="14">
    <source>
        <dbReference type="ARBA" id="ARBA00047783"/>
    </source>
</evidence>
<evidence type="ECO:0000256" key="12">
    <source>
        <dbReference type="ARBA" id="ARBA00029736"/>
    </source>
</evidence>
<comment type="caution">
    <text evidence="19">The sequence shown here is derived from an EMBL/GenBank/DDBJ whole genome shotgun (WGS) entry which is preliminary data.</text>
</comment>
<feature type="binding site" evidence="15 16">
    <location>
        <position position="113"/>
    </location>
    <ligand>
        <name>S-adenosyl-L-methionine</name>
        <dbReference type="ChEBI" id="CHEBI:59789"/>
    </ligand>
</feature>
<dbReference type="InterPro" id="IPR002649">
    <property type="entry name" value="tRNA_m1G_MeTrfase_TrmD"/>
</dbReference>
<comment type="subcellular location">
    <subcellularLocation>
        <location evidence="2 15 17">Cytoplasm</location>
    </subcellularLocation>
</comment>
<evidence type="ECO:0000256" key="7">
    <source>
        <dbReference type="ARBA" id="ARBA00022490"/>
    </source>
</evidence>
<evidence type="ECO:0000313" key="20">
    <source>
        <dbReference type="Proteomes" id="UP000030652"/>
    </source>
</evidence>
<dbReference type="GO" id="GO:0005829">
    <property type="term" value="C:cytosol"/>
    <property type="evidence" value="ECO:0007669"/>
    <property type="project" value="TreeGrafter"/>
</dbReference>
<organism evidence="19 20">
    <name type="scientific">Candidatus Scalindua brodae</name>
    <dbReference type="NCBI Taxonomy" id="237368"/>
    <lineage>
        <taxon>Bacteria</taxon>
        <taxon>Pseudomonadati</taxon>
        <taxon>Planctomycetota</taxon>
        <taxon>Candidatus Brocadiia</taxon>
        <taxon>Candidatus Brocadiales</taxon>
        <taxon>Candidatus Scalinduaceae</taxon>
        <taxon>Candidatus Scalindua</taxon>
    </lineage>
</organism>
<dbReference type="FunFam" id="3.40.1280.10:FF:000001">
    <property type="entry name" value="tRNA (guanine-N(1)-)-methyltransferase"/>
    <property type="match status" value="1"/>
</dbReference>
<dbReference type="Gene3D" id="1.10.1270.20">
    <property type="entry name" value="tRNA(m1g37)methyltransferase, domain 2"/>
    <property type="match status" value="1"/>
</dbReference>
<accession>A0A0B0EKK6</accession>
<evidence type="ECO:0000256" key="10">
    <source>
        <dbReference type="ARBA" id="ARBA00022691"/>
    </source>
</evidence>
<evidence type="ECO:0000256" key="3">
    <source>
        <dbReference type="ARBA" id="ARBA00007630"/>
    </source>
</evidence>
<evidence type="ECO:0000256" key="4">
    <source>
        <dbReference type="ARBA" id="ARBA00011738"/>
    </source>
</evidence>
<dbReference type="InterPro" id="IPR029026">
    <property type="entry name" value="tRNA_m1G_MTases_N"/>
</dbReference>
<dbReference type="InterPro" id="IPR016009">
    <property type="entry name" value="tRNA_MeTrfase_TRMD/TRM10"/>
</dbReference>
<dbReference type="FunFam" id="1.10.1270.20:FF:000001">
    <property type="entry name" value="tRNA (guanine-N(1)-)-methyltransferase"/>
    <property type="match status" value="1"/>
</dbReference>
<comment type="subunit">
    <text evidence="4 15 17">Homodimer.</text>
</comment>
<feature type="domain" description="tRNA methyltransferase TRMD/TRM10-type" evidence="18">
    <location>
        <begin position="1"/>
        <end position="225"/>
    </location>
</feature>
<evidence type="ECO:0000256" key="16">
    <source>
        <dbReference type="PIRSR" id="PIRSR000386-1"/>
    </source>
</evidence>
<evidence type="ECO:0000259" key="18">
    <source>
        <dbReference type="Pfam" id="PF01746"/>
    </source>
</evidence>
<dbReference type="EC" id="2.1.1.228" evidence="5 15"/>
<evidence type="ECO:0000256" key="9">
    <source>
        <dbReference type="ARBA" id="ARBA00022679"/>
    </source>
</evidence>
<evidence type="ECO:0000256" key="17">
    <source>
        <dbReference type="RuleBase" id="RU003464"/>
    </source>
</evidence>
<dbReference type="PIRSF" id="PIRSF000386">
    <property type="entry name" value="tRNA_mtase"/>
    <property type="match status" value="1"/>
</dbReference>
<evidence type="ECO:0000256" key="11">
    <source>
        <dbReference type="ARBA" id="ARBA00022694"/>
    </source>
</evidence>
<dbReference type="CDD" id="cd18080">
    <property type="entry name" value="TrmD-like"/>
    <property type="match status" value="1"/>
</dbReference>
<dbReference type="Pfam" id="PF01746">
    <property type="entry name" value="tRNA_m1G_MT"/>
    <property type="match status" value="1"/>
</dbReference>
<dbReference type="InterPro" id="IPR023148">
    <property type="entry name" value="tRNA_m1G_MeTrfase_C_sf"/>
</dbReference>
<reference evidence="19 20" key="1">
    <citation type="submission" date="2014-10" db="EMBL/GenBank/DDBJ databases">
        <title>Draft genome of anammox bacterium scalindua brodae, obtained using differential coverage binning of sequence data from two enrichment reactors.</title>
        <authorList>
            <person name="Speth D.R."/>
            <person name="Russ L."/>
            <person name="Kartal B."/>
            <person name="Op den Camp H.J."/>
            <person name="Dutilh B.E."/>
            <person name="Jetten M.S."/>
        </authorList>
    </citation>
    <scope>NUCLEOTIDE SEQUENCE [LARGE SCALE GENOMIC DNA]</scope>
    <source>
        <strain evidence="19">RU1</strain>
    </source>
</reference>
<proteinExistence type="inferred from homology"/>
<comment type="similarity">
    <text evidence="3 15 17">Belongs to the RNA methyltransferase TrmD family.</text>
</comment>
<dbReference type="GO" id="GO:0052906">
    <property type="term" value="F:tRNA (guanine(37)-N1)-methyltransferase activity"/>
    <property type="evidence" value="ECO:0007669"/>
    <property type="project" value="UniProtKB-UniRule"/>
</dbReference>
<dbReference type="PANTHER" id="PTHR46417">
    <property type="entry name" value="TRNA (GUANINE-N(1)-)-METHYLTRANSFERASE"/>
    <property type="match status" value="1"/>
</dbReference>
<protein>
    <recommendedName>
        <fullName evidence="6 15">tRNA (guanine-N(1)-)-methyltransferase</fullName>
        <ecNumber evidence="5 15">2.1.1.228</ecNumber>
    </recommendedName>
    <alternativeName>
        <fullName evidence="12 15">M1G-methyltransferase</fullName>
    </alternativeName>
    <alternativeName>
        <fullName evidence="13 15">tRNA [GM37] methyltransferase</fullName>
    </alternativeName>
</protein>
<dbReference type="eggNOG" id="COG0336">
    <property type="taxonomic scope" value="Bacteria"/>
</dbReference>
<evidence type="ECO:0000256" key="8">
    <source>
        <dbReference type="ARBA" id="ARBA00022603"/>
    </source>
</evidence>
<sequence>MRIDILTLFPEMFQNVLGESMLKIAREKELVSFHLHNIRDYSKDKHRCVDDKPYGGGAGMVMRPEPVFNAVEAVELLDDAASTKILLTPQGKTFNQGIADNLSKKPRLMIICGRYEGFDERIRSGIDVLEISIGDYVLTGGEIPAMVVIDSISRLVPGVLGGDDSLQDESFVNRMLEYPQYTRPAEFRGMKVPEVLKSGHHSKIEEWRMENAILRTQERRPDLLKEKTE</sequence>
<dbReference type="PANTHER" id="PTHR46417:SF1">
    <property type="entry name" value="TRNA (GUANINE-N(1)-)-METHYLTRANSFERASE"/>
    <property type="match status" value="1"/>
</dbReference>
<evidence type="ECO:0000256" key="5">
    <source>
        <dbReference type="ARBA" id="ARBA00012807"/>
    </source>
</evidence>
<gene>
    <name evidence="15" type="primary">trmD</name>
    <name evidence="19" type="ORF">SCABRO_01700</name>
</gene>
<dbReference type="EMBL" id="JRYO01000120">
    <property type="protein sequence ID" value="KHE92551.1"/>
    <property type="molecule type" value="Genomic_DNA"/>
</dbReference>
<comment type="function">
    <text evidence="1 15 17">Specifically methylates guanosine-37 in various tRNAs.</text>
</comment>
<dbReference type="GO" id="GO:0002939">
    <property type="term" value="P:tRNA N1-guanine methylation"/>
    <property type="evidence" value="ECO:0007669"/>
    <property type="project" value="TreeGrafter"/>
</dbReference>
<evidence type="ECO:0000256" key="6">
    <source>
        <dbReference type="ARBA" id="ARBA00014679"/>
    </source>
</evidence>
<evidence type="ECO:0000256" key="13">
    <source>
        <dbReference type="ARBA" id="ARBA00033392"/>
    </source>
</evidence>
<name>A0A0B0EKK6_9BACT</name>
<keyword evidence="8 15" id="KW-0489">Methyltransferase</keyword>
<evidence type="ECO:0000313" key="19">
    <source>
        <dbReference type="EMBL" id="KHE92551.1"/>
    </source>
</evidence>
<dbReference type="InterPro" id="IPR029028">
    <property type="entry name" value="Alpha/beta_knot_MTases"/>
</dbReference>